<dbReference type="GO" id="GO:0030388">
    <property type="term" value="P:fructose 1,6-bisphosphate metabolic process"/>
    <property type="evidence" value="ECO:0007669"/>
    <property type="project" value="TreeGrafter"/>
</dbReference>
<keyword evidence="4" id="KW-0808">Transferase</keyword>
<evidence type="ECO:0000313" key="12">
    <source>
        <dbReference type="EMBL" id="MBV3392260.1"/>
    </source>
</evidence>
<comment type="pathway">
    <text evidence="2">Carbohydrate degradation; glycolysis; D-glyceraldehyde 3-phosphate and glycerone phosphate from D-glucose: step 3/4.</text>
</comment>
<dbReference type="GO" id="GO:0006002">
    <property type="term" value="P:fructose 6-phosphate metabolic process"/>
    <property type="evidence" value="ECO:0007669"/>
    <property type="project" value="InterPro"/>
</dbReference>
<dbReference type="GO" id="GO:0005945">
    <property type="term" value="C:6-phosphofructokinase complex"/>
    <property type="evidence" value="ECO:0007669"/>
    <property type="project" value="TreeGrafter"/>
</dbReference>
<keyword evidence="14" id="KW-1185">Reference proteome</keyword>
<keyword evidence="7" id="KW-0460">Magnesium</keyword>
<dbReference type="GO" id="GO:0005524">
    <property type="term" value="F:ATP binding"/>
    <property type="evidence" value="ECO:0007669"/>
    <property type="project" value="InterPro"/>
</dbReference>
<dbReference type="PROSITE" id="PS00433">
    <property type="entry name" value="PHOSPHOFRUCTOKINASE"/>
    <property type="match status" value="1"/>
</dbReference>
<evidence type="ECO:0000256" key="1">
    <source>
        <dbReference type="ARBA" id="ARBA00001946"/>
    </source>
</evidence>
<dbReference type="PRINTS" id="PR00476">
    <property type="entry name" value="PHFRCTKINASE"/>
</dbReference>
<sequence length="355" mass="38857">MRVGILTSGGDCQALNATMRGLALTLYRNVKDVEIIGFIDGYKGLMYEKYKKMKPKDFYDILNVGGSILGNSRCPFKRMRIIENGFDKVKAMKNTYKKLELDCLVVLGGNGSIKSANMLSQEGLNVIALPKTIDNDAWGTDYTFGYSSATAIATRYLDEIKTTAASHSRVFVIEVMGHKVGHICLSAGIAAGADVILLPEIPYDIKVVAKKVKETLKNEKNYAIIACAEGAISEADALMKRKDYKAKVLARNGRSVAYEVADELSQEIDAEIRVSCIGHAQRGGNPNSYDREISTRFGVEGARLIIKKHYGEYVVLQGNHVTHIPLEATAGKLKYVDTEGEIVQSAKLVGISFGE</sequence>
<dbReference type="AlphaFoldDB" id="A0AAW4MRK3"/>
<comment type="similarity">
    <text evidence="9">Belongs to the phosphofructokinase type A (PFKA) family.</text>
</comment>
<proteinExistence type="inferred from homology"/>
<dbReference type="Gene3D" id="3.40.50.460">
    <property type="entry name" value="Phosphofructokinase domain"/>
    <property type="match status" value="1"/>
</dbReference>
<comment type="cofactor">
    <cofactor evidence="1">
        <name>Mg(2+)</name>
        <dbReference type="ChEBI" id="CHEBI:18420"/>
    </cofactor>
</comment>
<evidence type="ECO:0000256" key="3">
    <source>
        <dbReference type="ARBA" id="ARBA00022490"/>
    </source>
</evidence>
<dbReference type="GO" id="GO:0046872">
    <property type="term" value="F:metal ion binding"/>
    <property type="evidence" value="ECO:0007669"/>
    <property type="project" value="UniProtKB-KW"/>
</dbReference>
<evidence type="ECO:0000256" key="4">
    <source>
        <dbReference type="ARBA" id="ARBA00022679"/>
    </source>
</evidence>
<dbReference type="EMBL" id="JAHOEL010000013">
    <property type="protein sequence ID" value="MBV3392260.1"/>
    <property type="molecule type" value="Genomic_DNA"/>
</dbReference>
<dbReference type="GO" id="GO:0048029">
    <property type="term" value="F:monosaccharide binding"/>
    <property type="evidence" value="ECO:0007669"/>
    <property type="project" value="TreeGrafter"/>
</dbReference>
<dbReference type="RefSeq" id="WP_022424850.1">
    <property type="nucleotide sequence ID" value="NZ_JAHOEB010000013.1"/>
</dbReference>
<comment type="caution">
    <text evidence="11">The sequence shown here is derived from an EMBL/GenBank/DDBJ whole genome shotgun (WGS) entry which is preliminary data.</text>
</comment>
<dbReference type="InterPro" id="IPR035966">
    <property type="entry name" value="PKF_sf"/>
</dbReference>
<dbReference type="InterPro" id="IPR022953">
    <property type="entry name" value="ATP_PFK"/>
</dbReference>
<evidence type="ECO:0000313" key="14">
    <source>
        <dbReference type="Proteomes" id="UP001197492"/>
    </source>
</evidence>
<organism evidence="11 13">
    <name type="scientific">Catenibacterium mitsuokai</name>
    <dbReference type="NCBI Taxonomy" id="100886"/>
    <lineage>
        <taxon>Bacteria</taxon>
        <taxon>Bacillati</taxon>
        <taxon>Bacillota</taxon>
        <taxon>Erysipelotrichia</taxon>
        <taxon>Erysipelotrichales</taxon>
        <taxon>Coprobacillaceae</taxon>
        <taxon>Catenibacterium</taxon>
    </lineage>
</organism>
<dbReference type="GO" id="GO:0016208">
    <property type="term" value="F:AMP binding"/>
    <property type="evidence" value="ECO:0007669"/>
    <property type="project" value="TreeGrafter"/>
</dbReference>
<evidence type="ECO:0000256" key="2">
    <source>
        <dbReference type="ARBA" id="ARBA00004679"/>
    </source>
</evidence>
<evidence type="ECO:0000256" key="5">
    <source>
        <dbReference type="ARBA" id="ARBA00022723"/>
    </source>
</evidence>
<accession>A0AAW4MRK3</accession>
<reference evidence="11 14" key="1">
    <citation type="submission" date="2021-06" db="EMBL/GenBank/DDBJ databases">
        <title>Collection of gut derived symbiotic bacterial strains cultured from healthy donors.</title>
        <authorList>
            <person name="Lin H."/>
            <person name="Littmann E."/>
            <person name="Pamer E.G."/>
        </authorList>
    </citation>
    <scope>NUCLEOTIDE SEQUENCE</scope>
    <source>
        <strain evidence="12 14">MSK.21.70</strain>
        <strain evidence="11">MSK.21.82</strain>
    </source>
</reference>
<dbReference type="PIRSF" id="PIRSF000532">
    <property type="entry name" value="ATP_PFK_prok"/>
    <property type="match status" value="1"/>
</dbReference>
<dbReference type="GO" id="GO:0003872">
    <property type="term" value="F:6-phosphofructokinase activity"/>
    <property type="evidence" value="ECO:0007669"/>
    <property type="project" value="InterPro"/>
</dbReference>
<keyword evidence="3" id="KW-0963">Cytoplasm</keyword>
<evidence type="ECO:0000256" key="6">
    <source>
        <dbReference type="ARBA" id="ARBA00022777"/>
    </source>
</evidence>
<dbReference type="PANTHER" id="PTHR13697:SF52">
    <property type="entry name" value="ATP-DEPENDENT 6-PHOSPHOFRUCTOKINASE 3"/>
    <property type="match status" value="1"/>
</dbReference>
<gene>
    <name evidence="11" type="ORF">KSV97_02960</name>
    <name evidence="12" type="ORF">KSW06_03140</name>
</gene>
<evidence type="ECO:0000259" key="10">
    <source>
        <dbReference type="Pfam" id="PF00365"/>
    </source>
</evidence>
<dbReference type="Proteomes" id="UP001196408">
    <property type="component" value="Unassembled WGS sequence"/>
</dbReference>
<evidence type="ECO:0000256" key="7">
    <source>
        <dbReference type="ARBA" id="ARBA00022842"/>
    </source>
</evidence>
<dbReference type="NCBIfam" id="NF002872">
    <property type="entry name" value="PRK03202.1"/>
    <property type="match status" value="1"/>
</dbReference>
<dbReference type="GeneID" id="301322974"/>
<evidence type="ECO:0000313" key="11">
    <source>
        <dbReference type="EMBL" id="MBV3382202.1"/>
    </source>
</evidence>
<dbReference type="GO" id="GO:0042802">
    <property type="term" value="F:identical protein binding"/>
    <property type="evidence" value="ECO:0007669"/>
    <property type="project" value="TreeGrafter"/>
</dbReference>
<evidence type="ECO:0000313" key="13">
    <source>
        <dbReference type="Proteomes" id="UP001196408"/>
    </source>
</evidence>
<dbReference type="InterPro" id="IPR000023">
    <property type="entry name" value="Phosphofructokinase_dom"/>
</dbReference>
<dbReference type="GO" id="GO:0061621">
    <property type="term" value="P:canonical glycolysis"/>
    <property type="evidence" value="ECO:0007669"/>
    <property type="project" value="TreeGrafter"/>
</dbReference>
<dbReference type="Proteomes" id="UP001197492">
    <property type="component" value="Unassembled WGS sequence"/>
</dbReference>
<dbReference type="GO" id="GO:0070095">
    <property type="term" value="F:fructose-6-phosphate binding"/>
    <property type="evidence" value="ECO:0007669"/>
    <property type="project" value="TreeGrafter"/>
</dbReference>
<dbReference type="InterPro" id="IPR015912">
    <property type="entry name" value="Phosphofructokinase_CS"/>
</dbReference>
<dbReference type="Pfam" id="PF00365">
    <property type="entry name" value="PFK"/>
    <property type="match status" value="1"/>
</dbReference>
<evidence type="ECO:0000256" key="8">
    <source>
        <dbReference type="ARBA" id="ARBA00023152"/>
    </source>
</evidence>
<keyword evidence="5" id="KW-0479">Metal-binding</keyword>
<dbReference type="Gene3D" id="3.40.50.450">
    <property type="match status" value="1"/>
</dbReference>
<dbReference type="SUPFAM" id="SSF53784">
    <property type="entry name" value="Phosphofructokinase"/>
    <property type="match status" value="1"/>
</dbReference>
<keyword evidence="8" id="KW-0324">Glycolysis</keyword>
<dbReference type="InterPro" id="IPR012003">
    <property type="entry name" value="ATP_PFK_prok-type"/>
</dbReference>
<dbReference type="EMBL" id="JAHOEF010000012">
    <property type="protein sequence ID" value="MBV3382202.1"/>
    <property type="molecule type" value="Genomic_DNA"/>
</dbReference>
<feature type="domain" description="Phosphofructokinase" evidence="10">
    <location>
        <begin position="2"/>
        <end position="303"/>
    </location>
</feature>
<keyword evidence="6" id="KW-0418">Kinase</keyword>
<evidence type="ECO:0000256" key="9">
    <source>
        <dbReference type="ARBA" id="ARBA00038478"/>
    </source>
</evidence>
<protein>
    <submittedName>
        <fullName evidence="11">6-phosphofructokinase</fullName>
    </submittedName>
</protein>
<dbReference type="PANTHER" id="PTHR13697">
    <property type="entry name" value="PHOSPHOFRUCTOKINASE"/>
    <property type="match status" value="1"/>
</dbReference>
<name>A0AAW4MRK3_9FIRM</name>